<dbReference type="AlphaFoldDB" id="M7AYU9"/>
<dbReference type="Proteomes" id="UP000031443">
    <property type="component" value="Unassembled WGS sequence"/>
</dbReference>
<gene>
    <name evidence="2" type="ORF">UY3_12158</name>
</gene>
<keyword evidence="3" id="KW-1185">Reference proteome</keyword>
<dbReference type="STRING" id="8469.M7AYU9"/>
<reference evidence="3" key="1">
    <citation type="journal article" date="2013" name="Nat. Genet.">
        <title>The draft genomes of soft-shell turtle and green sea turtle yield insights into the development and evolution of the turtle-specific body plan.</title>
        <authorList>
            <person name="Wang Z."/>
            <person name="Pascual-Anaya J."/>
            <person name="Zadissa A."/>
            <person name="Li W."/>
            <person name="Niimura Y."/>
            <person name="Huang Z."/>
            <person name="Li C."/>
            <person name="White S."/>
            <person name="Xiong Z."/>
            <person name="Fang D."/>
            <person name="Wang B."/>
            <person name="Ming Y."/>
            <person name="Chen Y."/>
            <person name="Zheng Y."/>
            <person name="Kuraku S."/>
            <person name="Pignatelli M."/>
            <person name="Herrero J."/>
            <person name="Beal K."/>
            <person name="Nozawa M."/>
            <person name="Li Q."/>
            <person name="Wang J."/>
            <person name="Zhang H."/>
            <person name="Yu L."/>
            <person name="Shigenobu S."/>
            <person name="Wang J."/>
            <person name="Liu J."/>
            <person name="Flicek P."/>
            <person name="Searle S."/>
            <person name="Wang J."/>
            <person name="Kuratani S."/>
            <person name="Yin Y."/>
            <person name="Aken B."/>
            <person name="Zhang G."/>
            <person name="Irie N."/>
        </authorList>
    </citation>
    <scope>NUCLEOTIDE SEQUENCE [LARGE SCALE GENOMIC DNA]</scope>
</reference>
<dbReference type="EMBL" id="KB548684">
    <property type="protein sequence ID" value="EMP30736.1"/>
    <property type="molecule type" value="Genomic_DNA"/>
</dbReference>
<feature type="compositionally biased region" description="Polar residues" evidence="1">
    <location>
        <begin position="41"/>
        <end position="50"/>
    </location>
</feature>
<sequence>MAMPRTWPSSHSVTDILGIRSITDQVSDSSPYHSPKVEEWSSLSRNSFPPSAQHAVNGLEKSSLEQEAKYSQPPPRGSLLAPRARQQGPGLARNQKELAVPKLAGNVGTPPTGRQSPGKLAIARSACGHLYSDQRLHPLL</sequence>
<evidence type="ECO:0000256" key="1">
    <source>
        <dbReference type="SAM" id="MobiDB-lite"/>
    </source>
</evidence>
<proteinExistence type="predicted"/>
<evidence type="ECO:0000313" key="2">
    <source>
        <dbReference type="EMBL" id="EMP30736.1"/>
    </source>
</evidence>
<accession>M7AYU9</accession>
<feature type="region of interest" description="Disordered" evidence="1">
    <location>
        <begin position="24"/>
        <end position="118"/>
    </location>
</feature>
<name>M7AYU9_CHEMY</name>
<organism evidence="2 3">
    <name type="scientific">Chelonia mydas</name>
    <name type="common">Green sea-turtle</name>
    <name type="synonym">Chelonia agassizi</name>
    <dbReference type="NCBI Taxonomy" id="8469"/>
    <lineage>
        <taxon>Eukaryota</taxon>
        <taxon>Metazoa</taxon>
        <taxon>Chordata</taxon>
        <taxon>Craniata</taxon>
        <taxon>Vertebrata</taxon>
        <taxon>Euteleostomi</taxon>
        <taxon>Archelosauria</taxon>
        <taxon>Testudinata</taxon>
        <taxon>Testudines</taxon>
        <taxon>Cryptodira</taxon>
        <taxon>Durocryptodira</taxon>
        <taxon>Americhelydia</taxon>
        <taxon>Chelonioidea</taxon>
        <taxon>Cheloniidae</taxon>
        <taxon>Chelonia</taxon>
    </lineage>
</organism>
<protein>
    <submittedName>
        <fullName evidence="2">Paired box protein Pax-9</fullName>
    </submittedName>
</protein>
<evidence type="ECO:0000313" key="3">
    <source>
        <dbReference type="Proteomes" id="UP000031443"/>
    </source>
</evidence>
<dbReference type="eggNOG" id="KOG3517">
    <property type="taxonomic scope" value="Eukaryota"/>
</dbReference>